<reference evidence="1" key="1">
    <citation type="submission" date="2022-12" db="EMBL/GenBank/DDBJ databases">
        <title>Reference genome sequencing for broad-spectrum identification of bacterial and archaeal isolates by mass spectrometry.</title>
        <authorList>
            <person name="Sekiguchi Y."/>
            <person name="Tourlousse D.M."/>
        </authorList>
    </citation>
    <scope>NUCLEOTIDE SEQUENCE</scope>
    <source>
        <strain evidence="1">ASRB1</strain>
    </source>
</reference>
<evidence type="ECO:0000313" key="1">
    <source>
        <dbReference type="EMBL" id="GLI33045.1"/>
    </source>
</evidence>
<protein>
    <submittedName>
        <fullName evidence="1">Uncharacterized protein</fullName>
    </submittedName>
</protein>
<proteinExistence type="predicted"/>
<sequence>MKTESNMIWLEMISTRAAGIVEAEKILEICRQAHQSVAGEKLLKMSVFCNARHATDILIHLQWKSDPGAWSVLSRELRLALADLPLPME</sequence>
<accession>A0A9W6CZJ2</accession>
<name>A0A9W6CZJ2_9BACT</name>
<evidence type="ECO:0000313" key="2">
    <source>
        <dbReference type="Proteomes" id="UP001144372"/>
    </source>
</evidence>
<comment type="caution">
    <text evidence="1">The sequence shown here is derived from an EMBL/GenBank/DDBJ whole genome shotgun (WGS) entry which is preliminary data.</text>
</comment>
<gene>
    <name evidence="1" type="ORF">DAMNIGENAA_04780</name>
</gene>
<dbReference type="EMBL" id="BSDR01000001">
    <property type="protein sequence ID" value="GLI33045.1"/>
    <property type="molecule type" value="Genomic_DNA"/>
</dbReference>
<dbReference type="AlphaFoldDB" id="A0A9W6CZJ2"/>
<organism evidence="1 2">
    <name type="scientific">Desulforhabdus amnigena</name>
    <dbReference type="NCBI Taxonomy" id="40218"/>
    <lineage>
        <taxon>Bacteria</taxon>
        <taxon>Pseudomonadati</taxon>
        <taxon>Thermodesulfobacteriota</taxon>
        <taxon>Syntrophobacteria</taxon>
        <taxon>Syntrophobacterales</taxon>
        <taxon>Syntrophobacteraceae</taxon>
        <taxon>Desulforhabdus</taxon>
    </lineage>
</organism>
<keyword evidence="2" id="KW-1185">Reference proteome</keyword>
<dbReference type="Proteomes" id="UP001144372">
    <property type="component" value="Unassembled WGS sequence"/>
</dbReference>